<dbReference type="OrthoDB" id="2064298at2"/>
<evidence type="ECO:0008006" key="4">
    <source>
        <dbReference type="Google" id="ProtNLM"/>
    </source>
</evidence>
<keyword evidence="3" id="KW-1185">Reference proteome</keyword>
<dbReference type="Proteomes" id="UP000004893">
    <property type="component" value="Unassembled WGS sequence"/>
</dbReference>
<reference evidence="2" key="2">
    <citation type="submission" date="2013-06" db="EMBL/GenBank/DDBJ databases">
        <title>Draft genome sequence of Clostridium hylemonae (DSM 15053).</title>
        <authorList>
            <person name="Sudarsanam P."/>
            <person name="Ley R."/>
            <person name="Guruge J."/>
            <person name="Turnbaugh P.J."/>
            <person name="Mahowald M."/>
            <person name="Liep D."/>
            <person name="Gordon J."/>
        </authorList>
    </citation>
    <scope>NUCLEOTIDE SEQUENCE</scope>
    <source>
        <strain evidence="2">DSM 15053</strain>
    </source>
</reference>
<keyword evidence="1" id="KW-1133">Transmembrane helix</keyword>
<accession>C0BWY6</accession>
<evidence type="ECO:0000313" key="2">
    <source>
        <dbReference type="EMBL" id="EEG75584.1"/>
    </source>
</evidence>
<dbReference type="RefSeq" id="WP_006441654.1">
    <property type="nucleotide sequence ID" value="NZ_CP036524.1"/>
</dbReference>
<dbReference type="AlphaFoldDB" id="C0BWY6"/>
<feature type="transmembrane region" description="Helical" evidence="1">
    <location>
        <begin position="20"/>
        <end position="40"/>
    </location>
</feature>
<evidence type="ECO:0000313" key="3">
    <source>
        <dbReference type="Proteomes" id="UP000004893"/>
    </source>
</evidence>
<dbReference type="EMBL" id="ABYI02000007">
    <property type="protein sequence ID" value="EEG75584.1"/>
    <property type="molecule type" value="Genomic_DNA"/>
</dbReference>
<evidence type="ECO:0000256" key="1">
    <source>
        <dbReference type="SAM" id="Phobius"/>
    </source>
</evidence>
<keyword evidence="1" id="KW-0472">Membrane</keyword>
<dbReference type="STRING" id="553973.CLOHYLEM_04320"/>
<dbReference type="HOGENOM" id="CLU_488945_0_0_9"/>
<organism evidence="2 3">
    <name type="scientific">[Clostridium] hylemonae DSM 15053</name>
    <dbReference type="NCBI Taxonomy" id="553973"/>
    <lineage>
        <taxon>Bacteria</taxon>
        <taxon>Bacillati</taxon>
        <taxon>Bacillota</taxon>
        <taxon>Clostridia</taxon>
        <taxon>Lachnospirales</taxon>
        <taxon>Lachnospiraceae</taxon>
    </lineage>
</organism>
<reference evidence="2" key="1">
    <citation type="submission" date="2009-02" db="EMBL/GenBank/DDBJ databases">
        <authorList>
            <person name="Fulton L."/>
            <person name="Clifton S."/>
            <person name="Fulton B."/>
            <person name="Xu J."/>
            <person name="Minx P."/>
            <person name="Pepin K.H."/>
            <person name="Johnson M."/>
            <person name="Bhonagiri V."/>
            <person name="Nash W.E."/>
            <person name="Mardis E.R."/>
            <person name="Wilson R.K."/>
        </authorList>
    </citation>
    <scope>NUCLEOTIDE SEQUENCE [LARGE SCALE GENOMIC DNA]</scope>
    <source>
        <strain evidence="2">DSM 15053</strain>
    </source>
</reference>
<name>C0BWY6_9FIRM</name>
<protein>
    <recommendedName>
        <fullName evidence="4">DUF2194 domain-containing protein</fullName>
    </recommendedName>
</protein>
<comment type="caution">
    <text evidence="2">The sequence shown here is derived from an EMBL/GenBank/DDBJ whole genome shotgun (WGS) entry which is preliminary data.</text>
</comment>
<proteinExistence type="predicted"/>
<dbReference type="eggNOG" id="ENOG502Z7UU">
    <property type="taxonomic scope" value="Bacteria"/>
</dbReference>
<sequence>MKLLNKLDFSKNNQLRRYIFVYTVVILFCLLCVFLFMGNLNNIWRSLQAKDELEVDQRAEYKKVVRLAGKQENAPAENRQKEASDIMIWGQGGGFKVASLQLQNMKEKFQVKEQLEDCGRAEILFVCRTFFQQDEIELLRRYNEAGMTLFFTNIPDAGALEDAGVRSLTGVERYKGMQKKTGIRLTEKLLFGSITENKEKFSLKAVTLKPQTEVYASALEKGDVKSENLSPVFWRYKRNVSCGSVYVADRQLMSGPVGYAAVSFLFTDLYQVYMYPVINAYCFAVSGMPYTDEFSSEFLDKEYERDSLGVQNDIFFPEFKRCEERYGAETTWYSTDKKKLKKTGNELLKYHLEGIEEKKDEIGTAGAEETVDSPFGNRLALWTSSFQWTDDESREVCLPYNLIKDEKYDNVIFDNLGLCRGAGFNAVYADVKPFLREPEKKEEDDWVDFCRSMETVLGVEKEHLSWLERVTVGEAIYRVKAFDMMKPKIDYSGTRIDADIGNFTGRAYFYLSLPGTVKTVKNAELTKLYDGFYLVEAADEHVSIEYEEKER</sequence>
<gene>
    <name evidence="2" type="ORF">CLOHYLEM_04320</name>
</gene>
<keyword evidence="1" id="KW-0812">Transmembrane</keyword>